<dbReference type="STRING" id="2711.A0A067FAW1"/>
<feature type="region of interest" description="Disordered" evidence="2">
    <location>
        <begin position="15"/>
        <end position="37"/>
    </location>
</feature>
<dbReference type="PaxDb" id="2711-XP_006485767.1"/>
<dbReference type="EMBL" id="KK784907">
    <property type="protein sequence ID" value="KDO64534.1"/>
    <property type="molecule type" value="Genomic_DNA"/>
</dbReference>
<dbReference type="Proteomes" id="UP000027120">
    <property type="component" value="Unassembled WGS sequence"/>
</dbReference>
<dbReference type="PANTHER" id="PTHR11937">
    <property type="entry name" value="ACTIN"/>
    <property type="match status" value="1"/>
</dbReference>
<accession>A0A067FAW1</accession>
<dbReference type="eggNOG" id="KOG0679">
    <property type="taxonomic scope" value="Eukaryota"/>
</dbReference>
<dbReference type="GO" id="GO:0016514">
    <property type="term" value="C:SWI/SNF complex"/>
    <property type="evidence" value="ECO:0000318"/>
    <property type="project" value="GO_Central"/>
</dbReference>
<organism evidence="3 4">
    <name type="scientific">Citrus sinensis</name>
    <name type="common">Sweet orange</name>
    <name type="synonym">Citrus aurantium var. sinensis</name>
    <dbReference type="NCBI Taxonomy" id="2711"/>
    <lineage>
        <taxon>Eukaryota</taxon>
        <taxon>Viridiplantae</taxon>
        <taxon>Streptophyta</taxon>
        <taxon>Embryophyta</taxon>
        <taxon>Tracheophyta</taxon>
        <taxon>Spermatophyta</taxon>
        <taxon>Magnoliopsida</taxon>
        <taxon>eudicotyledons</taxon>
        <taxon>Gunneridae</taxon>
        <taxon>Pentapetalae</taxon>
        <taxon>rosids</taxon>
        <taxon>malvids</taxon>
        <taxon>Sapindales</taxon>
        <taxon>Rutaceae</taxon>
        <taxon>Aurantioideae</taxon>
        <taxon>Citrus</taxon>
    </lineage>
</organism>
<gene>
    <name evidence="3" type="ORF">CISIN_1g0374702mg</name>
</gene>
<dbReference type="AlphaFoldDB" id="A0A067FAW1"/>
<feature type="non-terminal residue" evidence="3">
    <location>
        <position position="1"/>
    </location>
</feature>
<name>A0A067FAW1_CITSI</name>
<dbReference type="Gene3D" id="3.90.640.10">
    <property type="entry name" value="Actin, Chain A, domain 4"/>
    <property type="match status" value="1"/>
</dbReference>
<proteinExistence type="inferred from homology"/>
<dbReference type="Pfam" id="PF00022">
    <property type="entry name" value="Actin"/>
    <property type="match status" value="1"/>
</dbReference>
<reference evidence="3 4" key="1">
    <citation type="submission" date="2014-04" db="EMBL/GenBank/DDBJ databases">
        <authorList>
            <consortium name="International Citrus Genome Consortium"/>
            <person name="Gmitter F."/>
            <person name="Chen C."/>
            <person name="Farmerie W."/>
            <person name="Harkins T."/>
            <person name="Desany B."/>
            <person name="Mohiuddin M."/>
            <person name="Kodira C."/>
            <person name="Borodovsky M."/>
            <person name="Lomsadze A."/>
            <person name="Burns P."/>
            <person name="Jenkins J."/>
            <person name="Prochnik S."/>
            <person name="Shu S."/>
            <person name="Chapman J."/>
            <person name="Pitluck S."/>
            <person name="Schmutz J."/>
            <person name="Rokhsar D."/>
        </authorList>
    </citation>
    <scope>NUCLEOTIDE SEQUENCE</scope>
</reference>
<dbReference type="SUPFAM" id="SSF53067">
    <property type="entry name" value="Actin-like ATPase domain"/>
    <property type="match status" value="2"/>
</dbReference>
<evidence type="ECO:0008006" key="5">
    <source>
        <dbReference type="Google" id="ProtNLM"/>
    </source>
</evidence>
<keyword evidence="4" id="KW-1185">Reference proteome</keyword>
<feature type="compositionally biased region" description="Polar residues" evidence="2">
    <location>
        <begin position="16"/>
        <end position="32"/>
    </location>
</feature>
<sequence>VVGAIDQMDIDDSANAERNSGSAIDSKNNVDSNKGKGKRKLYVGTQSLGFRRDHMEVLSPLKDGVVVDWDIVDSIWDHAFRECLLIDPKEHPMLLAEPSSNTQQQRESSAFSFWVCVCGILVFCPVIEFDALVLTSFALGRATSLVVDCGGGSTTVAPVHDGYVLQKGVTTSPIGGEFLTNCLMKSLESKGITIKPRYSFKRKENRPGEFQIVDLDFPNTTESYKLYCQRVIASDIKECVCRAPDTPYDESAYSNIPMTPYELPDGQVIEIGADRFKTPDVLFNPSLVQTIPGMENFAENIPFRGLPQMVIDSINKCDVDIRRELFSSILLAGGTASMQQLKERLEKDLLEESPQAARVKVVSSGNATERRFSVWIGGSILASLGSFQQMWFSKSEYEEHGASYIQRKCP</sequence>
<dbReference type="SMART" id="SM00268">
    <property type="entry name" value="ACTIN"/>
    <property type="match status" value="1"/>
</dbReference>
<dbReference type="GO" id="GO:0006338">
    <property type="term" value="P:chromatin remodeling"/>
    <property type="evidence" value="ECO:0000318"/>
    <property type="project" value="GO_Central"/>
</dbReference>
<comment type="similarity">
    <text evidence="1">Belongs to the actin family.</text>
</comment>
<protein>
    <recommendedName>
        <fullName evidence="5">Actin-related protein 4</fullName>
    </recommendedName>
</protein>
<dbReference type="GO" id="GO:0006357">
    <property type="term" value="P:regulation of transcription by RNA polymerase II"/>
    <property type="evidence" value="ECO:0000318"/>
    <property type="project" value="GO_Central"/>
</dbReference>
<evidence type="ECO:0000256" key="1">
    <source>
        <dbReference type="RuleBase" id="RU000487"/>
    </source>
</evidence>
<dbReference type="InterPro" id="IPR004000">
    <property type="entry name" value="Actin"/>
</dbReference>
<evidence type="ECO:0000313" key="3">
    <source>
        <dbReference type="EMBL" id="KDO64534.1"/>
    </source>
</evidence>
<evidence type="ECO:0000313" key="4">
    <source>
        <dbReference type="Proteomes" id="UP000027120"/>
    </source>
</evidence>
<dbReference type="GO" id="GO:0035267">
    <property type="term" value="C:NuA4 histone acetyltransferase complex"/>
    <property type="evidence" value="ECO:0000318"/>
    <property type="project" value="GO_Central"/>
</dbReference>
<evidence type="ECO:0000256" key="2">
    <source>
        <dbReference type="SAM" id="MobiDB-lite"/>
    </source>
</evidence>
<dbReference type="GO" id="GO:0003682">
    <property type="term" value="F:chromatin binding"/>
    <property type="evidence" value="ECO:0000318"/>
    <property type="project" value="GO_Central"/>
</dbReference>
<dbReference type="InterPro" id="IPR043129">
    <property type="entry name" value="ATPase_NBD"/>
</dbReference>
<dbReference type="CDD" id="cd13395">
    <property type="entry name" value="ASKHA_NBD_Arp4_ACTL6-like"/>
    <property type="match status" value="1"/>
</dbReference>
<dbReference type="FunFam" id="3.30.420.40:FF:000127">
    <property type="entry name" value="actin-related protein 4"/>
    <property type="match status" value="1"/>
</dbReference>
<dbReference type="Gene3D" id="3.30.420.40">
    <property type="match status" value="4"/>
</dbReference>